<evidence type="ECO:0000256" key="3">
    <source>
        <dbReference type="ARBA" id="ARBA00023163"/>
    </source>
</evidence>
<comment type="caution">
    <text evidence="5">The sequence shown here is derived from an EMBL/GenBank/DDBJ whole genome shotgun (WGS) entry which is preliminary data.</text>
</comment>
<evidence type="ECO:0000256" key="2">
    <source>
        <dbReference type="ARBA" id="ARBA00023125"/>
    </source>
</evidence>
<evidence type="ECO:0000256" key="1">
    <source>
        <dbReference type="ARBA" id="ARBA00023015"/>
    </source>
</evidence>
<keyword evidence="6" id="KW-1185">Reference proteome</keyword>
<organism evidence="5 6">
    <name type="scientific">Micromonospora echinospora</name>
    <name type="common">Micromonospora purpurea</name>
    <dbReference type="NCBI Taxonomy" id="1877"/>
    <lineage>
        <taxon>Bacteria</taxon>
        <taxon>Bacillati</taxon>
        <taxon>Actinomycetota</taxon>
        <taxon>Actinomycetes</taxon>
        <taxon>Micromonosporales</taxon>
        <taxon>Micromonosporaceae</taxon>
        <taxon>Micromonospora</taxon>
    </lineage>
</organism>
<evidence type="ECO:0000259" key="4">
    <source>
        <dbReference type="PROSITE" id="PS51118"/>
    </source>
</evidence>
<dbReference type="Pfam" id="PF01638">
    <property type="entry name" value="HxlR"/>
    <property type="match status" value="1"/>
</dbReference>
<dbReference type="InterPro" id="IPR011991">
    <property type="entry name" value="ArsR-like_HTH"/>
</dbReference>
<keyword evidence="1" id="KW-0805">Transcription regulation</keyword>
<name>A0ABR6MHC9_MICEC</name>
<evidence type="ECO:0000313" key="5">
    <source>
        <dbReference type="EMBL" id="MBB5114794.1"/>
    </source>
</evidence>
<dbReference type="Proteomes" id="UP000618986">
    <property type="component" value="Unassembled WGS sequence"/>
</dbReference>
<proteinExistence type="predicted"/>
<dbReference type="InterPro" id="IPR036388">
    <property type="entry name" value="WH-like_DNA-bd_sf"/>
</dbReference>
<feature type="domain" description="HTH hxlR-type" evidence="4">
    <location>
        <begin position="9"/>
        <end position="107"/>
    </location>
</feature>
<evidence type="ECO:0000313" key="6">
    <source>
        <dbReference type="Proteomes" id="UP000618986"/>
    </source>
</evidence>
<dbReference type="PANTHER" id="PTHR33204:SF18">
    <property type="entry name" value="TRANSCRIPTIONAL REGULATORY PROTEIN"/>
    <property type="match status" value="1"/>
</dbReference>
<dbReference type="RefSeq" id="WP_184686574.1">
    <property type="nucleotide sequence ID" value="NZ_JACHJC010000001.1"/>
</dbReference>
<dbReference type="SUPFAM" id="SSF46785">
    <property type="entry name" value="Winged helix' DNA-binding domain"/>
    <property type="match status" value="1"/>
</dbReference>
<keyword evidence="3" id="KW-0804">Transcription</keyword>
<dbReference type="GO" id="GO:0003677">
    <property type="term" value="F:DNA binding"/>
    <property type="evidence" value="ECO:0007669"/>
    <property type="project" value="UniProtKB-KW"/>
</dbReference>
<dbReference type="InterPro" id="IPR002577">
    <property type="entry name" value="HTH_HxlR"/>
</dbReference>
<dbReference type="Gene3D" id="1.10.10.10">
    <property type="entry name" value="Winged helix-like DNA-binding domain superfamily/Winged helix DNA-binding domain"/>
    <property type="match status" value="1"/>
</dbReference>
<dbReference type="InterPro" id="IPR036390">
    <property type="entry name" value="WH_DNA-bd_sf"/>
</dbReference>
<sequence>MTRVYDDPCGLARALNLVGDRWALLVVRELLLGPKRFTDLRRGLPGASQSMLTARLAELEEAGVVRRRRLGPPAGVRAYELTEWGRDLEPALLGLARWGSRSPLASSAQLSVDALALAMKTTFDPAAARDFAVRCQLRLDGDSLLVAVEDGRFDVVRVDVADSDLVIQAGVGVFRSLIFGGVPLRAADVVVRGDGEVAARLLRLFRRPTPVGVDALE</sequence>
<gene>
    <name evidence="5" type="ORF">FHU28_004633</name>
</gene>
<protein>
    <submittedName>
        <fullName evidence="5">DNA-binding HxlR family transcriptional regulator</fullName>
    </submittedName>
</protein>
<dbReference type="EMBL" id="JACHJC010000001">
    <property type="protein sequence ID" value="MBB5114794.1"/>
    <property type="molecule type" value="Genomic_DNA"/>
</dbReference>
<accession>A0ABR6MHC9</accession>
<keyword evidence="2 5" id="KW-0238">DNA-binding</keyword>
<dbReference type="SUPFAM" id="SSF55718">
    <property type="entry name" value="SCP-like"/>
    <property type="match status" value="1"/>
</dbReference>
<dbReference type="CDD" id="cd00090">
    <property type="entry name" value="HTH_ARSR"/>
    <property type="match status" value="1"/>
</dbReference>
<dbReference type="InterPro" id="IPR036527">
    <property type="entry name" value="SCP2_sterol-bd_dom_sf"/>
</dbReference>
<dbReference type="PROSITE" id="PS51118">
    <property type="entry name" value="HTH_HXLR"/>
    <property type="match status" value="1"/>
</dbReference>
<dbReference type="GeneID" id="300295169"/>
<reference evidence="5 6" key="1">
    <citation type="submission" date="2020-08" db="EMBL/GenBank/DDBJ databases">
        <title>Sequencing the genomes of 1000 actinobacteria strains.</title>
        <authorList>
            <person name="Klenk H.-P."/>
        </authorList>
    </citation>
    <scope>NUCLEOTIDE SEQUENCE [LARGE SCALE GENOMIC DNA]</scope>
    <source>
        <strain evidence="5 6">DSM 43036</strain>
    </source>
</reference>
<dbReference type="PANTHER" id="PTHR33204">
    <property type="entry name" value="TRANSCRIPTIONAL REGULATOR, MARR FAMILY"/>
    <property type="match status" value="1"/>
</dbReference>